<dbReference type="InterPro" id="IPR036689">
    <property type="entry name" value="ESAT-6-like_sf"/>
</dbReference>
<dbReference type="Pfam" id="PF06013">
    <property type="entry name" value="WXG100"/>
    <property type="match status" value="1"/>
</dbReference>
<dbReference type="SUPFAM" id="SSF140453">
    <property type="entry name" value="EsxAB dimer-like"/>
    <property type="match status" value="1"/>
</dbReference>
<evidence type="ECO:0000313" key="3">
    <source>
        <dbReference type="Proteomes" id="UP001499979"/>
    </source>
</evidence>
<feature type="region of interest" description="Disordered" evidence="1">
    <location>
        <begin position="81"/>
        <end position="106"/>
    </location>
</feature>
<organism evidence="2 3">
    <name type="scientific">Nocardioides aquiterrae</name>
    <dbReference type="NCBI Taxonomy" id="203799"/>
    <lineage>
        <taxon>Bacteria</taxon>
        <taxon>Bacillati</taxon>
        <taxon>Actinomycetota</taxon>
        <taxon>Actinomycetes</taxon>
        <taxon>Propionibacteriales</taxon>
        <taxon>Nocardioidaceae</taxon>
        <taxon>Nocardioides</taxon>
    </lineage>
</organism>
<evidence type="ECO:0000313" key="2">
    <source>
        <dbReference type="EMBL" id="GAA1150505.1"/>
    </source>
</evidence>
<dbReference type="RefSeq" id="WP_343908531.1">
    <property type="nucleotide sequence ID" value="NZ_BAAAJE010000016.1"/>
</dbReference>
<dbReference type="EMBL" id="BAAAJE010000016">
    <property type="protein sequence ID" value="GAA1150505.1"/>
    <property type="molecule type" value="Genomic_DNA"/>
</dbReference>
<reference evidence="3" key="1">
    <citation type="journal article" date="2019" name="Int. J. Syst. Evol. Microbiol.">
        <title>The Global Catalogue of Microorganisms (GCM) 10K type strain sequencing project: providing services to taxonomists for standard genome sequencing and annotation.</title>
        <authorList>
            <consortium name="The Broad Institute Genomics Platform"/>
            <consortium name="The Broad Institute Genome Sequencing Center for Infectious Disease"/>
            <person name="Wu L."/>
            <person name="Ma J."/>
        </authorList>
    </citation>
    <scope>NUCLEOTIDE SEQUENCE [LARGE SCALE GENOMIC DNA]</scope>
    <source>
        <strain evidence="3">JCM 11813</strain>
    </source>
</reference>
<dbReference type="Proteomes" id="UP001499979">
    <property type="component" value="Unassembled WGS sequence"/>
</dbReference>
<feature type="compositionally biased region" description="Polar residues" evidence="1">
    <location>
        <begin position="90"/>
        <end position="100"/>
    </location>
</feature>
<evidence type="ECO:0000256" key="1">
    <source>
        <dbReference type="SAM" id="MobiDB-lite"/>
    </source>
</evidence>
<protein>
    <recommendedName>
        <fullName evidence="4">ESAT-6-like protein</fullName>
    </recommendedName>
</protein>
<evidence type="ECO:0008006" key="4">
    <source>
        <dbReference type="Google" id="ProtNLM"/>
    </source>
</evidence>
<accession>A0ABP4F3T3</accession>
<dbReference type="InterPro" id="IPR010310">
    <property type="entry name" value="T7SS_ESAT-6-like"/>
</dbReference>
<dbReference type="Gene3D" id="1.10.287.1060">
    <property type="entry name" value="ESAT-6-like"/>
    <property type="match status" value="1"/>
</dbReference>
<proteinExistence type="predicted"/>
<sequence>MSQGAPEMGQGERTLTRAAGLVADAKADFDSMSRTLDGQIAGLQGKWAGAGGSAFFALHQAWTQKQQVITNALNEFEASLTSTERDNMSTDEAQSASYNRFSGRLG</sequence>
<gene>
    <name evidence="2" type="ORF">GCM10009606_31400</name>
</gene>
<comment type="caution">
    <text evidence="2">The sequence shown here is derived from an EMBL/GenBank/DDBJ whole genome shotgun (WGS) entry which is preliminary data.</text>
</comment>
<keyword evidence="3" id="KW-1185">Reference proteome</keyword>
<name>A0ABP4F3T3_9ACTN</name>